<evidence type="ECO:0000313" key="10">
    <source>
        <dbReference type="Proteomes" id="UP001235939"/>
    </source>
</evidence>
<dbReference type="InterPro" id="IPR020845">
    <property type="entry name" value="AMP-binding_CS"/>
</dbReference>
<evidence type="ECO:0000256" key="1">
    <source>
        <dbReference type="ARBA" id="ARBA00006432"/>
    </source>
</evidence>
<keyword evidence="3" id="KW-0547">Nucleotide-binding</keyword>
<evidence type="ECO:0000256" key="4">
    <source>
        <dbReference type="ARBA" id="ARBA00022832"/>
    </source>
</evidence>
<evidence type="ECO:0000313" key="9">
    <source>
        <dbReference type="EMBL" id="UYV70607.1"/>
    </source>
</evidence>
<feature type="domain" description="AMP-dependent synthetase/ligase" evidence="8">
    <location>
        <begin position="3"/>
        <end position="435"/>
    </location>
</feature>
<protein>
    <recommendedName>
        <fullName evidence="6">long-chain-fatty-acid--CoA ligase</fullName>
        <ecNumber evidence="6">6.2.1.3</ecNumber>
    </recommendedName>
</protein>
<keyword evidence="4" id="KW-0443">Lipid metabolism</keyword>
<dbReference type="PANTHER" id="PTHR43272">
    <property type="entry name" value="LONG-CHAIN-FATTY-ACID--COA LIGASE"/>
    <property type="match status" value="1"/>
</dbReference>
<name>A0ABY6KRY0_9ARAC</name>
<evidence type="ECO:0000256" key="7">
    <source>
        <dbReference type="ARBA" id="ARBA00036813"/>
    </source>
</evidence>
<dbReference type="InterPro" id="IPR000873">
    <property type="entry name" value="AMP-dep_synth/lig_dom"/>
</dbReference>
<dbReference type="EC" id="6.2.1.3" evidence="6"/>
<dbReference type="Gene3D" id="3.40.50.12780">
    <property type="entry name" value="N-terminal domain of ligase-like"/>
    <property type="match status" value="1"/>
</dbReference>
<accession>A0ABY6KRY0</accession>
<dbReference type="EMBL" id="CP092870">
    <property type="protein sequence ID" value="UYV70607.1"/>
    <property type="molecule type" value="Genomic_DNA"/>
</dbReference>
<evidence type="ECO:0000256" key="6">
    <source>
        <dbReference type="ARBA" id="ARBA00026121"/>
    </source>
</evidence>
<comment type="catalytic activity">
    <reaction evidence="7">
        <text>a long-chain fatty acid + ATP + CoA = a long-chain fatty acyl-CoA + AMP + diphosphate</text>
        <dbReference type="Rhea" id="RHEA:15421"/>
        <dbReference type="ChEBI" id="CHEBI:30616"/>
        <dbReference type="ChEBI" id="CHEBI:33019"/>
        <dbReference type="ChEBI" id="CHEBI:57287"/>
        <dbReference type="ChEBI" id="CHEBI:57560"/>
        <dbReference type="ChEBI" id="CHEBI:83139"/>
        <dbReference type="ChEBI" id="CHEBI:456215"/>
        <dbReference type="EC" id="6.2.1.3"/>
    </reaction>
</comment>
<evidence type="ECO:0000256" key="5">
    <source>
        <dbReference type="ARBA" id="ARBA00022840"/>
    </source>
</evidence>
<evidence type="ECO:0000256" key="2">
    <source>
        <dbReference type="ARBA" id="ARBA00022598"/>
    </source>
</evidence>
<dbReference type="Pfam" id="PF00501">
    <property type="entry name" value="AMP-binding"/>
    <property type="match status" value="1"/>
</dbReference>
<dbReference type="Proteomes" id="UP001235939">
    <property type="component" value="Chromosome 08"/>
</dbReference>
<gene>
    <name evidence="9" type="ORF">LAZ67_8000010</name>
</gene>
<organism evidence="9 10">
    <name type="scientific">Cordylochernes scorpioides</name>
    <dbReference type="NCBI Taxonomy" id="51811"/>
    <lineage>
        <taxon>Eukaryota</taxon>
        <taxon>Metazoa</taxon>
        <taxon>Ecdysozoa</taxon>
        <taxon>Arthropoda</taxon>
        <taxon>Chelicerata</taxon>
        <taxon>Arachnida</taxon>
        <taxon>Pseudoscorpiones</taxon>
        <taxon>Cheliferoidea</taxon>
        <taxon>Chernetidae</taxon>
        <taxon>Cordylochernes</taxon>
    </lineage>
</organism>
<comment type="similarity">
    <text evidence="1">Belongs to the ATP-dependent AMP-binding enzyme family.</text>
</comment>
<keyword evidence="5" id="KW-0067">ATP-binding</keyword>
<keyword evidence="4" id="KW-0276">Fatty acid metabolism</keyword>
<evidence type="ECO:0000256" key="3">
    <source>
        <dbReference type="ARBA" id="ARBA00022741"/>
    </source>
</evidence>
<dbReference type="PANTHER" id="PTHR43272:SF83">
    <property type="entry name" value="ACYL-COA SYNTHETASE LONG-CHAIN, ISOFORM J"/>
    <property type="match status" value="1"/>
</dbReference>
<keyword evidence="10" id="KW-1185">Reference proteome</keyword>
<reference evidence="9 10" key="1">
    <citation type="submission" date="2022-01" db="EMBL/GenBank/DDBJ databases">
        <title>A chromosomal length assembly of Cordylochernes scorpioides.</title>
        <authorList>
            <person name="Zeh D."/>
            <person name="Zeh J."/>
        </authorList>
    </citation>
    <scope>NUCLEOTIDE SEQUENCE [LARGE SCALE GENOMIC DNA]</scope>
    <source>
        <strain evidence="9">IN4F17</strain>
        <tissue evidence="9">Whole Body</tissue>
    </source>
</reference>
<proteinExistence type="inferred from homology"/>
<dbReference type="InterPro" id="IPR042099">
    <property type="entry name" value="ANL_N_sf"/>
</dbReference>
<keyword evidence="2" id="KW-0436">Ligase</keyword>
<evidence type="ECO:0000259" key="8">
    <source>
        <dbReference type="Pfam" id="PF00501"/>
    </source>
</evidence>
<dbReference type="PROSITE" id="PS00455">
    <property type="entry name" value="AMP_BINDING"/>
    <property type="match status" value="1"/>
</dbReference>
<dbReference type="SUPFAM" id="SSF56801">
    <property type="entry name" value="Acetyl-CoA synthetase-like"/>
    <property type="match status" value="1"/>
</dbReference>
<sequence>MGDYRWISFKQVDKKIDNLGKGFQKLGVKPKDNVLVFAETSASWMLSAQALLRMNVTVVTLYATLGEDGLIHGINETEVSHVVTSQELLPKVKAIIDLCPNVKHVIYIEGFGQPSVSFPSGITLHTLTSVERLGAQVEAITPVAVAGLSLPRPTPEDVAIIMYTSGSTGPPKGVMLAHRNIVATARGFADTFPDVRLDDVYIAFLPLAHVFELATECAFLCHGVPLGYSSPQTLTDRSTGIKRGLRGDASVLRPTIVAAVPLVLDRIRKGVMEVVNRKPILSQKLFRFGMAYKRFWVQCGFQTPLLDGLLFKTIRKTVGGRLRNIVCGSAPLSPDTHEFIRLTFSCQIIQGYGLTETAAGGTAMVCEYPWLSCTTPVFFPNLVLIRKCRAGPECGHCGTSSQDLLHQTGNYSVDDKPNPRGEVVIGGNVVSLGYYKNPGLTETVFKKDADGMSWFYTGDIGEFQPNGNLKIIDRKKDLVKLQMGEYISLGKVEAELKTSPMVENICVYGNGFRSFVVALVVPNKAHLHQIATELGKGGLSYAECCSDPEITLQVLKVLRQHGLQARLHRVELPQRVTLCSEEWLPESGMVTAAFKLRRKVIEQYYQAAINKMYDAEEGADISKST</sequence>